<proteinExistence type="predicted"/>
<comment type="caution">
    <text evidence="1">The sequence shown here is derived from an EMBL/GenBank/DDBJ whole genome shotgun (WGS) entry which is preliminary data.</text>
</comment>
<dbReference type="EMBL" id="MU150234">
    <property type="protein sequence ID" value="KAF9468207.1"/>
    <property type="molecule type" value="Genomic_DNA"/>
</dbReference>
<sequence>MVFIRGVYISTSLERAQSALRNPRPWLGFTVPSMSSGWIFRDLDCTGWNPSTRSRGPPAFLRLVLLAPMFFFFHFEGKLPQLRHLFLSRQECHRPLPNSTLSQLPWSLISFVGSSAVLIIHPGTYDTR</sequence>
<dbReference type="AlphaFoldDB" id="A0A9P5YFY6"/>
<gene>
    <name evidence="1" type="ORF">BDZ94DRAFT_851050</name>
</gene>
<organism evidence="1 2">
    <name type="scientific">Collybia nuda</name>
    <dbReference type="NCBI Taxonomy" id="64659"/>
    <lineage>
        <taxon>Eukaryota</taxon>
        <taxon>Fungi</taxon>
        <taxon>Dikarya</taxon>
        <taxon>Basidiomycota</taxon>
        <taxon>Agaricomycotina</taxon>
        <taxon>Agaricomycetes</taxon>
        <taxon>Agaricomycetidae</taxon>
        <taxon>Agaricales</taxon>
        <taxon>Tricholomatineae</taxon>
        <taxon>Clitocybaceae</taxon>
        <taxon>Collybia</taxon>
    </lineage>
</organism>
<accession>A0A9P5YFY6</accession>
<evidence type="ECO:0000313" key="1">
    <source>
        <dbReference type="EMBL" id="KAF9468207.1"/>
    </source>
</evidence>
<keyword evidence="2" id="KW-1185">Reference proteome</keyword>
<protein>
    <submittedName>
        <fullName evidence="1">Uncharacterized protein</fullName>
    </submittedName>
</protein>
<dbReference type="Proteomes" id="UP000807353">
    <property type="component" value="Unassembled WGS sequence"/>
</dbReference>
<name>A0A9P5YFY6_9AGAR</name>
<reference evidence="1" key="1">
    <citation type="submission" date="2020-11" db="EMBL/GenBank/DDBJ databases">
        <authorList>
            <consortium name="DOE Joint Genome Institute"/>
            <person name="Ahrendt S."/>
            <person name="Riley R."/>
            <person name="Andreopoulos W."/>
            <person name="Labutti K."/>
            <person name="Pangilinan J."/>
            <person name="Ruiz-Duenas F.J."/>
            <person name="Barrasa J.M."/>
            <person name="Sanchez-Garcia M."/>
            <person name="Camarero S."/>
            <person name="Miyauchi S."/>
            <person name="Serrano A."/>
            <person name="Linde D."/>
            <person name="Babiker R."/>
            <person name="Drula E."/>
            <person name="Ayuso-Fernandez I."/>
            <person name="Pacheco R."/>
            <person name="Padilla G."/>
            <person name="Ferreira P."/>
            <person name="Barriuso J."/>
            <person name="Kellner H."/>
            <person name="Castanera R."/>
            <person name="Alfaro M."/>
            <person name="Ramirez L."/>
            <person name="Pisabarro A.G."/>
            <person name="Kuo A."/>
            <person name="Tritt A."/>
            <person name="Lipzen A."/>
            <person name="He G."/>
            <person name="Yan M."/>
            <person name="Ng V."/>
            <person name="Cullen D."/>
            <person name="Martin F."/>
            <person name="Rosso M.-N."/>
            <person name="Henrissat B."/>
            <person name="Hibbett D."/>
            <person name="Martinez A.T."/>
            <person name="Grigoriev I.V."/>
        </authorList>
    </citation>
    <scope>NUCLEOTIDE SEQUENCE</scope>
    <source>
        <strain evidence="1">CBS 247.69</strain>
    </source>
</reference>
<evidence type="ECO:0000313" key="2">
    <source>
        <dbReference type="Proteomes" id="UP000807353"/>
    </source>
</evidence>